<keyword evidence="1" id="KW-0812">Transmembrane</keyword>
<reference evidence="5" key="1">
    <citation type="submission" date="2013-10" db="EMBL/GenBank/DDBJ databases">
        <authorList>
            <person name="Schartl M."/>
            <person name="Warren W."/>
        </authorList>
    </citation>
    <scope>NUCLEOTIDE SEQUENCE [LARGE SCALE GENOMIC DNA]</scope>
    <source>
        <strain evidence="5">female</strain>
    </source>
</reference>
<dbReference type="Ensembl" id="ENSPFOT00000024654.1">
    <property type="protein sequence ID" value="ENSPFOP00000030161.1"/>
    <property type="gene ID" value="ENSPFOG00000011445.2"/>
</dbReference>
<dbReference type="InterPro" id="IPR011646">
    <property type="entry name" value="KAP_P-loop"/>
</dbReference>
<protein>
    <submittedName>
        <fullName evidence="4">NTPase, KAP family P-loop domain containing 1</fullName>
    </submittedName>
</protein>
<dbReference type="AlphaFoldDB" id="A0A096MFH0"/>
<evidence type="ECO:0000259" key="2">
    <source>
        <dbReference type="Pfam" id="PF07693"/>
    </source>
</evidence>
<feature type="domain" description="Kinase D-interacting substrate of 220 kDa-like SAM" evidence="3">
    <location>
        <begin position="613"/>
        <end position="678"/>
    </location>
</feature>
<keyword evidence="5" id="KW-1185">Reference proteome</keyword>
<dbReference type="InterPro" id="IPR052754">
    <property type="entry name" value="NTPase_KAP_P-loop"/>
</dbReference>
<dbReference type="EMBL" id="AYCK01005531">
    <property type="status" value="NOT_ANNOTATED_CDS"/>
    <property type="molecule type" value="Genomic_DNA"/>
</dbReference>
<dbReference type="EMBL" id="AYCK01005529">
    <property type="status" value="NOT_ANNOTATED_CDS"/>
    <property type="molecule type" value="Genomic_DNA"/>
</dbReference>
<dbReference type="EMBL" id="AYCK01005532">
    <property type="status" value="NOT_ANNOTATED_CDS"/>
    <property type="molecule type" value="Genomic_DNA"/>
</dbReference>
<evidence type="ECO:0000313" key="5">
    <source>
        <dbReference type="Proteomes" id="UP000028760"/>
    </source>
</evidence>
<feature type="transmembrane region" description="Helical" evidence="1">
    <location>
        <begin position="66"/>
        <end position="85"/>
    </location>
</feature>
<dbReference type="PANTHER" id="PTHR22674">
    <property type="entry name" value="NTPASE, KAP FAMILY P-LOOP DOMAIN-CONTAINING 1"/>
    <property type="match status" value="1"/>
</dbReference>
<evidence type="ECO:0000313" key="4">
    <source>
        <dbReference type="Ensembl" id="ENSPFOP00000030161.1"/>
    </source>
</evidence>
<dbReference type="GeneTree" id="ENSGT00650000093443"/>
<organism evidence="4 5">
    <name type="scientific">Poecilia formosa</name>
    <name type="common">Amazon molly</name>
    <name type="synonym">Limia formosa</name>
    <dbReference type="NCBI Taxonomy" id="48698"/>
    <lineage>
        <taxon>Eukaryota</taxon>
        <taxon>Metazoa</taxon>
        <taxon>Chordata</taxon>
        <taxon>Craniata</taxon>
        <taxon>Vertebrata</taxon>
        <taxon>Euteleostomi</taxon>
        <taxon>Actinopterygii</taxon>
        <taxon>Neopterygii</taxon>
        <taxon>Teleostei</taxon>
        <taxon>Neoteleostei</taxon>
        <taxon>Acanthomorphata</taxon>
        <taxon>Ovalentaria</taxon>
        <taxon>Atherinomorphae</taxon>
        <taxon>Cyprinodontiformes</taxon>
        <taxon>Poeciliidae</taxon>
        <taxon>Poeciliinae</taxon>
        <taxon>Poecilia</taxon>
    </lineage>
</organism>
<evidence type="ECO:0000256" key="1">
    <source>
        <dbReference type="SAM" id="Phobius"/>
    </source>
</evidence>
<reference evidence="4" key="2">
    <citation type="submission" date="2025-08" db="UniProtKB">
        <authorList>
            <consortium name="Ensembl"/>
        </authorList>
    </citation>
    <scope>IDENTIFICATION</scope>
</reference>
<dbReference type="PANTHER" id="PTHR22674:SF6">
    <property type="entry name" value="NTPASE KAP FAMILY P-LOOP DOMAIN-CONTAINING PROTEIN 1"/>
    <property type="match status" value="1"/>
</dbReference>
<dbReference type="OMA" id="SEAKEMY"/>
<dbReference type="Proteomes" id="UP000028760">
    <property type="component" value="Unassembled WGS sequence"/>
</dbReference>
<keyword evidence="1" id="KW-0472">Membrane</keyword>
<name>A0A096MFH0_POEFO</name>
<sequence length="705" mass="80845">CSHKSLSDNIYAYALSKTLTKVSSPATVGLYSSCQDRLDVILDQMGVYTNRESLRIEQKSDKSAKLSVKHLLLLIVRLVFFAPVWTMENQNRHNVRFLYVNFSAWHFAGSDMLWAGIAIRLFHAMQVNFGKLPLAFYRVTQYDEEDEVKEKEVKDTLDNWTYKMVLGCPLWSVLVCIIVIPVVLLVVFFVWGFPEVQSPQKNETEVTKVDLLEGAIFISLGIPAATGLRFAIQMANSLVFSQAHNIKKGMDNERLSKQLGFMNEVRKEIWFLTQFIKFMEVFEKRRIRIVLKITNLDRCSPKKIVAVLGAINILLSDEESPVLSILAVNPTVLLEKVKFAESSICKEDRAHGLLNRIVTLAFTVPTMSQNLKHKLFHSLNNTPGFSEDSPLRWNRHRRKTSVIEPIVLAIGESTESIVDTIEMKEDELEKMVLTILSKGEKKLNKYMLDDAISMKRTISSVWVTVIIMKLLKKEFPDPEDTAAWVVLANQWPCRFGWILQCVEDEKQRAAIDQQKASHDDSKTLWQVFSQSREELYVMRTNIEDLLEQDGDPEVFEALLKDDEFEFTIKNLEIFQVGMVNLDQSIRRELAFIRGTCRLEDSGWMRNIAPLPVTSLIKMTTDDICEEMERMKLDSTYRETVKKHKLNGSALVFGDTEDLKVLLGMTFGEWTTFKLHFLSFLSPSSHSTRTCYPYLPKHTCPSSSSV</sequence>
<dbReference type="InterPro" id="IPR057092">
    <property type="entry name" value="SAM_KIDINS220"/>
</dbReference>
<feature type="transmembrane region" description="Helical" evidence="1">
    <location>
        <begin position="97"/>
        <end position="122"/>
    </location>
</feature>
<dbReference type="EMBL" id="AYCK01005530">
    <property type="status" value="NOT_ANNOTATED_CDS"/>
    <property type="molecule type" value="Genomic_DNA"/>
</dbReference>
<feature type="transmembrane region" description="Helical" evidence="1">
    <location>
        <begin position="170"/>
        <end position="191"/>
    </location>
</feature>
<proteinExistence type="predicted"/>
<feature type="domain" description="KAP NTPase" evidence="2">
    <location>
        <begin position="91"/>
        <end position="380"/>
    </location>
</feature>
<evidence type="ECO:0000259" key="3">
    <source>
        <dbReference type="Pfam" id="PF23307"/>
    </source>
</evidence>
<accession>A0A096MFH0</accession>
<keyword evidence="1" id="KW-1133">Transmembrane helix</keyword>
<dbReference type="EMBL" id="AYCK01005528">
    <property type="status" value="NOT_ANNOTATED_CDS"/>
    <property type="molecule type" value="Genomic_DNA"/>
</dbReference>
<dbReference type="Pfam" id="PF23307">
    <property type="entry name" value="SAM_KIDINS220"/>
    <property type="match status" value="1"/>
</dbReference>
<reference evidence="4" key="3">
    <citation type="submission" date="2025-09" db="UniProtKB">
        <authorList>
            <consortium name="Ensembl"/>
        </authorList>
    </citation>
    <scope>IDENTIFICATION</scope>
</reference>
<dbReference type="Pfam" id="PF07693">
    <property type="entry name" value="KAP_NTPase"/>
    <property type="match status" value="1"/>
</dbReference>